<dbReference type="AlphaFoldDB" id="A0AAE0CH57"/>
<organism evidence="1 2">
    <name type="scientific">Cymbomonas tetramitiformis</name>
    <dbReference type="NCBI Taxonomy" id="36881"/>
    <lineage>
        <taxon>Eukaryota</taxon>
        <taxon>Viridiplantae</taxon>
        <taxon>Chlorophyta</taxon>
        <taxon>Pyramimonadophyceae</taxon>
        <taxon>Pyramimonadales</taxon>
        <taxon>Pyramimonadaceae</taxon>
        <taxon>Cymbomonas</taxon>
    </lineage>
</organism>
<name>A0AAE0CH57_9CHLO</name>
<dbReference type="EMBL" id="LGRX02024671">
    <property type="protein sequence ID" value="KAK3253722.1"/>
    <property type="molecule type" value="Genomic_DNA"/>
</dbReference>
<evidence type="ECO:0000313" key="2">
    <source>
        <dbReference type="Proteomes" id="UP001190700"/>
    </source>
</evidence>
<evidence type="ECO:0000313" key="1">
    <source>
        <dbReference type="EMBL" id="KAK3253722.1"/>
    </source>
</evidence>
<keyword evidence="2" id="KW-1185">Reference proteome</keyword>
<comment type="caution">
    <text evidence="1">The sequence shown here is derived from an EMBL/GenBank/DDBJ whole genome shotgun (WGS) entry which is preliminary data.</text>
</comment>
<sequence>MLRIEGIDERPRHASQPLFDAGNRREAARFLGQRVQRELRLEHAVDKHRLDWNGLARVCGADSLHFFIPETRPSDTEKTGLLDQLLGARSAANLARNSWWQDADADVAHKMGLNWRTLVGYGLTFDILLAVKCSLDRFENVYGTLRRDFDEGIGRLATSQLLALGWDERTYTLHTAMTRNEARPLRGAHRAVQRKVIDV</sequence>
<dbReference type="Proteomes" id="UP001190700">
    <property type="component" value="Unassembled WGS sequence"/>
</dbReference>
<reference evidence="1 2" key="1">
    <citation type="journal article" date="2015" name="Genome Biol. Evol.">
        <title>Comparative Genomics of a Bacterivorous Green Alga Reveals Evolutionary Causalities and Consequences of Phago-Mixotrophic Mode of Nutrition.</title>
        <authorList>
            <person name="Burns J.A."/>
            <person name="Paasch A."/>
            <person name="Narechania A."/>
            <person name="Kim E."/>
        </authorList>
    </citation>
    <scope>NUCLEOTIDE SEQUENCE [LARGE SCALE GENOMIC DNA]</scope>
    <source>
        <strain evidence="1 2">PLY_AMNH</strain>
    </source>
</reference>
<proteinExistence type="predicted"/>
<protein>
    <submittedName>
        <fullName evidence="1">Uncharacterized protein</fullName>
    </submittedName>
</protein>
<gene>
    <name evidence="1" type="ORF">CYMTET_37057</name>
</gene>
<accession>A0AAE0CH57</accession>